<reference evidence="2" key="1">
    <citation type="submission" date="2020-10" db="EMBL/GenBank/DDBJ databases">
        <authorList>
            <person name="Kikuchi T."/>
        </authorList>
    </citation>
    <scope>NUCLEOTIDE SEQUENCE</scope>
    <source>
        <strain evidence="2">NKZ352</strain>
    </source>
</reference>
<gene>
    <name evidence="2" type="ORF">CAUJ_LOCUS14420</name>
</gene>
<evidence type="ECO:0000313" key="2">
    <source>
        <dbReference type="EMBL" id="CAD6198514.1"/>
    </source>
</evidence>
<dbReference type="EMBL" id="CAJGYM010000128">
    <property type="protein sequence ID" value="CAD6198514.1"/>
    <property type="molecule type" value="Genomic_DNA"/>
</dbReference>
<feature type="compositionally biased region" description="Basic and acidic residues" evidence="1">
    <location>
        <begin position="23"/>
        <end position="41"/>
    </location>
</feature>
<keyword evidence="3" id="KW-1185">Reference proteome</keyword>
<feature type="region of interest" description="Disordered" evidence="1">
    <location>
        <begin position="22"/>
        <end position="76"/>
    </location>
</feature>
<sequence>MAHNEILNGALETFRKVAPALNNKKDVDSYKKSKASEKIAAEKSLSSGSDHQKVDEKLRHIIQKNTKAEGYKHQSR</sequence>
<dbReference type="Proteomes" id="UP000835052">
    <property type="component" value="Unassembled WGS sequence"/>
</dbReference>
<feature type="compositionally biased region" description="Basic and acidic residues" evidence="1">
    <location>
        <begin position="66"/>
        <end position="76"/>
    </location>
</feature>
<dbReference type="AlphaFoldDB" id="A0A8S1HW59"/>
<evidence type="ECO:0000313" key="3">
    <source>
        <dbReference type="Proteomes" id="UP000835052"/>
    </source>
</evidence>
<evidence type="ECO:0000256" key="1">
    <source>
        <dbReference type="SAM" id="MobiDB-lite"/>
    </source>
</evidence>
<accession>A0A8S1HW59</accession>
<protein>
    <submittedName>
        <fullName evidence="2">Uncharacterized protein</fullName>
    </submittedName>
</protein>
<organism evidence="2 3">
    <name type="scientific">Caenorhabditis auriculariae</name>
    <dbReference type="NCBI Taxonomy" id="2777116"/>
    <lineage>
        <taxon>Eukaryota</taxon>
        <taxon>Metazoa</taxon>
        <taxon>Ecdysozoa</taxon>
        <taxon>Nematoda</taxon>
        <taxon>Chromadorea</taxon>
        <taxon>Rhabditida</taxon>
        <taxon>Rhabditina</taxon>
        <taxon>Rhabditomorpha</taxon>
        <taxon>Rhabditoidea</taxon>
        <taxon>Rhabditidae</taxon>
        <taxon>Peloderinae</taxon>
        <taxon>Caenorhabditis</taxon>
    </lineage>
</organism>
<comment type="caution">
    <text evidence="2">The sequence shown here is derived from an EMBL/GenBank/DDBJ whole genome shotgun (WGS) entry which is preliminary data.</text>
</comment>
<proteinExistence type="predicted"/>
<feature type="compositionally biased region" description="Basic and acidic residues" evidence="1">
    <location>
        <begin position="50"/>
        <end position="59"/>
    </location>
</feature>
<name>A0A8S1HW59_9PELO</name>